<protein>
    <recommendedName>
        <fullName evidence="6">LIM zinc-binding domain-containing protein</fullName>
    </recommendedName>
</protein>
<organism evidence="7 8">
    <name type="scientific">Gasterosteus aculeatus aculeatus</name>
    <name type="common">three-spined stickleback</name>
    <dbReference type="NCBI Taxonomy" id="481459"/>
    <lineage>
        <taxon>Eukaryota</taxon>
        <taxon>Metazoa</taxon>
        <taxon>Chordata</taxon>
        <taxon>Craniata</taxon>
        <taxon>Vertebrata</taxon>
        <taxon>Euteleostomi</taxon>
        <taxon>Actinopterygii</taxon>
        <taxon>Neopterygii</taxon>
        <taxon>Teleostei</taxon>
        <taxon>Neoteleostei</taxon>
        <taxon>Acanthomorphata</taxon>
        <taxon>Eupercaria</taxon>
        <taxon>Perciformes</taxon>
        <taxon>Cottioidei</taxon>
        <taxon>Gasterosteales</taxon>
        <taxon>Gasterosteidae</taxon>
        <taxon>Gasterosteus</taxon>
    </lineage>
</organism>
<comment type="subcellular location">
    <subcellularLocation>
        <location evidence="1">Cell junction</location>
        <location evidence="1">Focal adhesion</location>
    </subcellularLocation>
</comment>
<evidence type="ECO:0000313" key="7">
    <source>
        <dbReference type="Ensembl" id="ENSGACP00000011341.2"/>
    </source>
</evidence>
<dbReference type="Gene3D" id="2.10.110.10">
    <property type="entry name" value="Cysteine Rich Protein"/>
    <property type="match status" value="3"/>
</dbReference>
<dbReference type="Pfam" id="PF00412">
    <property type="entry name" value="LIM"/>
    <property type="match status" value="3"/>
</dbReference>
<dbReference type="PANTHER" id="PTHR24216:SF64">
    <property type="entry name" value="PAXILLIN"/>
    <property type="match status" value="1"/>
</dbReference>
<evidence type="ECO:0000256" key="4">
    <source>
        <dbReference type="ARBA" id="ARBA00023038"/>
    </source>
</evidence>
<evidence type="ECO:0000256" key="5">
    <source>
        <dbReference type="PROSITE-ProRule" id="PRU00125"/>
    </source>
</evidence>
<dbReference type="InParanoid" id="G3P168"/>
<dbReference type="GeneTree" id="ENSGT00940000158897"/>
<feature type="domain" description="LIM zinc-binding" evidence="6">
    <location>
        <begin position="151"/>
        <end position="209"/>
    </location>
</feature>
<dbReference type="SUPFAM" id="SSF57716">
    <property type="entry name" value="Glucocorticoid receptor-like (DNA-binding domain)"/>
    <property type="match status" value="3"/>
</dbReference>
<dbReference type="SMART" id="SM00132">
    <property type="entry name" value="LIM"/>
    <property type="match status" value="2"/>
</dbReference>
<dbReference type="InterPro" id="IPR001781">
    <property type="entry name" value="Znf_LIM"/>
</dbReference>
<name>G3P168_GASAC</name>
<keyword evidence="2 5" id="KW-0479">Metal-binding</keyword>
<keyword evidence="3 5" id="KW-0862">Zinc</keyword>
<reference evidence="7 8" key="1">
    <citation type="journal article" date="2021" name="G3 (Bethesda)">
        <title>Improved contiguity of the threespine stickleback genome using long-read sequencing.</title>
        <authorList>
            <person name="Nath S."/>
            <person name="Shaw D.E."/>
            <person name="White M.A."/>
        </authorList>
    </citation>
    <scope>NUCLEOTIDE SEQUENCE [LARGE SCALE GENOMIC DNA]</scope>
    <source>
        <strain evidence="7 8">Lake Benthic</strain>
    </source>
</reference>
<dbReference type="PROSITE" id="PS00478">
    <property type="entry name" value="LIM_DOMAIN_1"/>
    <property type="match status" value="2"/>
</dbReference>
<keyword evidence="4 5" id="KW-0440">LIM domain</keyword>
<dbReference type="AlphaFoldDB" id="G3P168"/>
<dbReference type="PROSITE" id="PS50023">
    <property type="entry name" value="LIM_DOMAIN_2"/>
    <property type="match status" value="2"/>
</dbReference>
<dbReference type="GO" id="GO:0046872">
    <property type="term" value="F:metal ion binding"/>
    <property type="evidence" value="ECO:0007669"/>
    <property type="project" value="UniProtKB-KW"/>
</dbReference>
<keyword evidence="8" id="KW-1185">Reference proteome</keyword>
<evidence type="ECO:0000256" key="1">
    <source>
        <dbReference type="ARBA" id="ARBA00004246"/>
    </source>
</evidence>
<dbReference type="GO" id="GO:0007179">
    <property type="term" value="P:transforming growth factor beta receptor signaling pathway"/>
    <property type="evidence" value="ECO:0007669"/>
    <property type="project" value="TreeGrafter"/>
</dbReference>
<accession>G3P168</accession>
<dbReference type="GO" id="GO:0034446">
    <property type="term" value="P:substrate adhesion-dependent cell spreading"/>
    <property type="evidence" value="ECO:0007669"/>
    <property type="project" value="TreeGrafter"/>
</dbReference>
<evidence type="ECO:0000259" key="6">
    <source>
        <dbReference type="PROSITE" id="PS50023"/>
    </source>
</evidence>
<dbReference type="FunFam" id="2.10.110.10:FF:000009">
    <property type="entry name" value="Paxillin isoform 1"/>
    <property type="match status" value="1"/>
</dbReference>
<proteinExistence type="predicted"/>
<feature type="domain" description="LIM zinc-binding" evidence="6">
    <location>
        <begin position="91"/>
        <end position="150"/>
    </location>
</feature>
<evidence type="ECO:0000313" key="8">
    <source>
        <dbReference type="Proteomes" id="UP000007635"/>
    </source>
</evidence>
<dbReference type="eggNOG" id="KOG1703">
    <property type="taxonomic scope" value="Eukaryota"/>
</dbReference>
<dbReference type="OMA" id="WINTYCK"/>
<reference evidence="7" key="2">
    <citation type="submission" date="2025-08" db="UniProtKB">
        <authorList>
            <consortium name="Ensembl"/>
        </authorList>
    </citation>
    <scope>IDENTIFICATION</scope>
</reference>
<evidence type="ECO:0000256" key="3">
    <source>
        <dbReference type="ARBA" id="ARBA00022833"/>
    </source>
</evidence>
<dbReference type="Bgee" id="ENSGACG00000008585">
    <property type="expression patterns" value="Expressed in zone of skin and 13 other cell types or tissues"/>
</dbReference>
<dbReference type="STRING" id="69293.ENSGACP00000011341"/>
<evidence type="ECO:0000256" key="2">
    <source>
        <dbReference type="ARBA" id="ARBA00022723"/>
    </source>
</evidence>
<dbReference type="PANTHER" id="PTHR24216">
    <property type="entry name" value="PAXILLIN-RELATED"/>
    <property type="match status" value="1"/>
</dbReference>
<dbReference type="GO" id="GO:0005925">
    <property type="term" value="C:focal adhesion"/>
    <property type="evidence" value="ECO:0007669"/>
    <property type="project" value="UniProtKB-SubCell"/>
</dbReference>
<dbReference type="Proteomes" id="UP000007635">
    <property type="component" value="Chromosome XVII"/>
</dbReference>
<reference evidence="7" key="3">
    <citation type="submission" date="2025-09" db="UniProtKB">
        <authorList>
            <consortium name="Ensembl"/>
        </authorList>
    </citation>
    <scope>IDENTIFICATION</scope>
</reference>
<sequence>IYILCFCTVVMVSMYFSTLHLLVVKNHVHRCRPAPLTYVWLSFVLQRVVTALDKTWHPEHFFCAQCGAFFGPEGTEPYGESLKDYFDMFAPKCGGCARAILENYISALNSLWHPECFVCRECFTPFINGSFFDHDGQPYCESHYHERRGSLCSGCQKPITGRCITAMGKKFHPEHFVCAFCLKQLNKGTFKEQNDKPYCQGCFAKLYLLTTKSA</sequence>
<dbReference type="GO" id="GO:0043542">
    <property type="term" value="P:endothelial cell migration"/>
    <property type="evidence" value="ECO:0007669"/>
    <property type="project" value="TreeGrafter"/>
</dbReference>
<dbReference type="Ensembl" id="ENSGACT00000011364.2">
    <property type="protein sequence ID" value="ENSGACP00000011341.2"/>
    <property type="gene ID" value="ENSGACG00000008585.2"/>
</dbReference>
<dbReference type="FunFam" id="2.10.110.10:FF:000012">
    <property type="entry name" value="Paxillin isoform 1"/>
    <property type="match status" value="1"/>
</dbReference>
<dbReference type="CDD" id="cd09338">
    <property type="entry name" value="LIM3_Paxillin_like"/>
    <property type="match status" value="1"/>
</dbReference>